<keyword evidence="6" id="KW-0106">Calcium</keyword>
<evidence type="ECO:0000256" key="3">
    <source>
        <dbReference type="ARBA" id="ARBA00022723"/>
    </source>
</evidence>
<evidence type="ECO:0000256" key="7">
    <source>
        <dbReference type="ARBA" id="ARBA00023157"/>
    </source>
</evidence>
<proteinExistence type="inferred from homology"/>
<evidence type="ECO:0000256" key="1">
    <source>
        <dbReference type="ARBA" id="ARBA00006249"/>
    </source>
</evidence>
<comment type="caution">
    <text evidence="8">The sequence shown here is derived from an EMBL/GenBank/DDBJ whole genome shotgun (WGS) entry which is preliminary data.</text>
</comment>
<dbReference type="PANTHER" id="PTHR33938:SF15">
    <property type="entry name" value="FERULOYL ESTERASE B-RELATED"/>
    <property type="match status" value="1"/>
</dbReference>
<evidence type="ECO:0000256" key="5">
    <source>
        <dbReference type="ARBA" id="ARBA00022801"/>
    </source>
</evidence>
<dbReference type="SUPFAM" id="SSF53474">
    <property type="entry name" value="alpha/beta-Hydrolases"/>
    <property type="match status" value="1"/>
</dbReference>
<comment type="similarity">
    <text evidence="1">Belongs to the tannase family.</text>
</comment>
<keyword evidence="3" id="KW-0479">Metal-binding</keyword>
<dbReference type="EMBL" id="NVWI01000010">
    <property type="protein sequence ID" value="PCJ40143.1"/>
    <property type="molecule type" value="Genomic_DNA"/>
</dbReference>
<dbReference type="InterPro" id="IPR011118">
    <property type="entry name" value="Tannase/feruloyl_esterase"/>
</dbReference>
<keyword evidence="2" id="KW-0719">Serine esterase</keyword>
<keyword evidence="5 8" id="KW-0378">Hydrolase</keyword>
<dbReference type="GO" id="GO:0052689">
    <property type="term" value="F:carboxylic ester hydrolase activity"/>
    <property type="evidence" value="ECO:0007669"/>
    <property type="project" value="UniProtKB-KW"/>
</dbReference>
<evidence type="ECO:0000313" key="9">
    <source>
        <dbReference type="Proteomes" id="UP000228987"/>
    </source>
</evidence>
<dbReference type="Proteomes" id="UP000228987">
    <property type="component" value="Unassembled WGS sequence"/>
</dbReference>
<dbReference type="Gene3D" id="3.40.50.1820">
    <property type="entry name" value="alpha/beta hydrolase"/>
    <property type="match status" value="2"/>
</dbReference>
<evidence type="ECO:0000256" key="2">
    <source>
        <dbReference type="ARBA" id="ARBA00022487"/>
    </source>
</evidence>
<name>A0A2A5C8R2_9GAMM</name>
<evidence type="ECO:0000256" key="4">
    <source>
        <dbReference type="ARBA" id="ARBA00022729"/>
    </source>
</evidence>
<dbReference type="Pfam" id="PF07519">
    <property type="entry name" value="Tannase"/>
    <property type="match status" value="1"/>
</dbReference>
<keyword evidence="4" id="KW-0732">Signal</keyword>
<dbReference type="AlphaFoldDB" id="A0A2A5C8R2"/>
<evidence type="ECO:0000256" key="6">
    <source>
        <dbReference type="ARBA" id="ARBA00022837"/>
    </source>
</evidence>
<protein>
    <submittedName>
        <fullName evidence="8">Tannase/feruloyl esterase family alpha/beta hydrolase</fullName>
    </submittedName>
</protein>
<evidence type="ECO:0000313" key="8">
    <source>
        <dbReference type="EMBL" id="PCJ40143.1"/>
    </source>
</evidence>
<gene>
    <name evidence="8" type="ORF">COA71_11570</name>
</gene>
<keyword evidence="7" id="KW-1015">Disulfide bond</keyword>
<dbReference type="InterPro" id="IPR029058">
    <property type="entry name" value="AB_hydrolase_fold"/>
</dbReference>
<accession>A0A2A5C8R2</accession>
<dbReference type="PANTHER" id="PTHR33938">
    <property type="entry name" value="FERULOYL ESTERASE B-RELATED"/>
    <property type="match status" value="1"/>
</dbReference>
<reference evidence="9" key="1">
    <citation type="submission" date="2017-08" db="EMBL/GenBank/DDBJ databases">
        <title>A dynamic microbial community with high functional redundancy inhabits the cold, oxic subseafloor aquifer.</title>
        <authorList>
            <person name="Tully B.J."/>
            <person name="Wheat C.G."/>
            <person name="Glazer B.T."/>
            <person name="Huber J.A."/>
        </authorList>
    </citation>
    <scope>NUCLEOTIDE SEQUENCE [LARGE SCALE GENOMIC DNA]</scope>
</reference>
<sequence length="563" mass="61004">MGFTFTYRIKGCFGISKIFLLFIVLVLSQSVFAQDRTAIPAMANLSAAEACSSLEGLSVAAGDIGLPTAGATIQVTELVSSNARDNNNGEYCKVLGAIHPVTYNAPDINFEINLPSNWNGKSLQFGGGGFNGSIVTGLGHYAKQPTSEQTPLARGYVTLGSDSGHQSTLGFDGSFLLFDEALRNFGHEQIKKTHDVAMLLIQSRYGTQSQYNYFIGGSQGGHEAFDAAQRYPDDYHGIVAGYPAHNLVMLHLSANQFARALLANNGNSWLSPAKVTAFTAAVYETCDGLDRAEDGIISNVAACIDATEDFKLNTQQNPIRCDGGADTSDSCLSDAQIQALNVMDEPYDLGFSVFADDEANSIFPKWTPFEGSTFFDGGFPNLGGEGPESSLQSAPGNATPKYAIAQDLSLDTMNDFDPANYAGRISELVELMSANSINLDRFKEKGGKLIYFHGMTDDFIPVYSSIQYWERLQGRYDENSLSDFARFYTIPGMGHVTGTFNARISSLDALEAWVERGMGPGNLMATDANQATEGRSRPVCHYPEWPRHNRGDMNSADSFTCVE</sequence>
<dbReference type="GO" id="GO:0046872">
    <property type="term" value="F:metal ion binding"/>
    <property type="evidence" value="ECO:0007669"/>
    <property type="project" value="UniProtKB-KW"/>
</dbReference>
<organism evidence="8 9">
    <name type="scientific">SAR86 cluster bacterium</name>
    <dbReference type="NCBI Taxonomy" id="2030880"/>
    <lineage>
        <taxon>Bacteria</taxon>
        <taxon>Pseudomonadati</taxon>
        <taxon>Pseudomonadota</taxon>
        <taxon>Gammaproteobacteria</taxon>
        <taxon>SAR86 cluster</taxon>
    </lineage>
</organism>